<evidence type="ECO:0000313" key="10">
    <source>
        <dbReference type="Proteomes" id="UP000019140"/>
    </source>
</evidence>
<dbReference type="PROSITE" id="PS50198">
    <property type="entry name" value="PPIC_PPIASE_2"/>
    <property type="match status" value="1"/>
</dbReference>
<feature type="chain" id="PRO_5007931193" description="peptidylprolyl isomerase" evidence="7">
    <location>
        <begin position="24"/>
        <end position="308"/>
    </location>
</feature>
<evidence type="ECO:0000259" key="8">
    <source>
        <dbReference type="PROSITE" id="PS50198"/>
    </source>
</evidence>
<dbReference type="Proteomes" id="UP000019140">
    <property type="component" value="Unassembled WGS sequence"/>
</dbReference>
<dbReference type="InterPro" id="IPR000297">
    <property type="entry name" value="PPIase_PpiC"/>
</dbReference>
<dbReference type="EC" id="5.2.1.8" evidence="2"/>
<feature type="signal peptide" evidence="7">
    <location>
        <begin position="1"/>
        <end position="23"/>
    </location>
</feature>
<dbReference type="EMBL" id="AZHX01000796">
    <property type="protein sequence ID" value="ETX06044.1"/>
    <property type="molecule type" value="Genomic_DNA"/>
</dbReference>
<dbReference type="PANTHER" id="PTHR47245">
    <property type="entry name" value="PEPTIDYLPROLYL ISOMERASE"/>
    <property type="match status" value="1"/>
</dbReference>
<dbReference type="InterPro" id="IPR019734">
    <property type="entry name" value="TPR_rpt"/>
</dbReference>
<dbReference type="Pfam" id="PF14559">
    <property type="entry name" value="TPR_19"/>
    <property type="match status" value="1"/>
</dbReference>
<reference evidence="9 10" key="1">
    <citation type="journal article" date="2014" name="Nature">
        <title>An environmental bacterial taxon with a large and distinct metabolic repertoire.</title>
        <authorList>
            <person name="Wilson M.C."/>
            <person name="Mori T."/>
            <person name="Ruckert C."/>
            <person name="Uria A.R."/>
            <person name="Helf M.J."/>
            <person name="Takada K."/>
            <person name="Gernert C."/>
            <person name="Steffens U.A."/>
            <person name="Heycke N."/>
            <person name="Schmitt S."/>
            <person name="Rinke C."/>
            <person name="Helfrich E.J."/>
            <person name="Brachmann A.O."/>
            <person name="Gurgui C."/>
            <person name="Wakimoto T."/>
            <person name="Kracht M."/>
            <person name="Crusemann M."/>
            <person name="Hentschel U."/>
            <person name="Abe I."/>
            <person name="Matsunaga S."/>
            <person name="Kalinowski J."/>
            <person name="Takeyama H."/>
            <person name="Piel J."/>
        </authorList>
    </citation>
    <scope>NUCLEOTIDE SEQUENCE [LARGE SCALE GENOMIC DNA]</scope>
    <source>
        <strain evidence="10">TSY2</strain>
    </source>
</reference>
<dbReference type="AlphaFoldDB" id="W4M6R0"/>
<accession>W4M6R0</accession>
<dbReference type="InterPro" id="IPR011990">
    <property type="entry name" value="TPR-like_helical_dom_sf"/>
</dbReference>
<evidence type="ECO:0000256" key="6">
    <source>
        <dbReference type="PROSITE-ProRule" id="PRU00278"/>
    </source>
</evidence>
<evidence type="ECO:0000256" key="4">
    <source>
        <dbReference type="ARBA" id="ARBA00023110"/>
    </source>
</evidence>
<dbReference type="InterPro" id="IPR050245">
    <property type="entry name" value="PrsA_foldase"/>
</dbReference>
<evidence type="ECO:0000256" key="5">
    <source>
        <dbReference type="ARBA" id="ARBA00023235"/>
    </source>
</evidence>
<dbReference type="Gene3D" id="1.25.40.10">
    <property type="entry name" value="Tetratricopeptide repeat domain"/>
    <property type="match status" value="1"/>
</dbReference>
<sequence>MYPVVVTLLCLLTLLASATSATAKDMALRMIVVRQVDEAKAIRKQLRQGASFCYLAKTKSIAPSRKQWGLSGVVNLNDVHSELQAILRKMKPGQFSDVTALGRHYAVIKVLSPKVPDLLETAKQQMNQGQIKPAIQSARQLLKLEKDNVPAHMLLGVALSESKDFKESVKVIKQARDYAPTEAQILMLLGTVYTKAAFETEKRTYSKQAIGAFRQAMKLNKGFVPAAHLGLGHVHLNLLKQPKKAIPYLKKAADQAPQLARAHQYLIQAYIETKTYPEAWKHMRYAQGKGFKFPKLLAQLHKIKKSSK</sequence>
<feature type="domain" description="PpiC" evidence="8">
    <location>
        <begin position="23"/>
        <end position="112"/>
    </location>
</feature>
<keyword evidence="10" id="KW-1185">Reference proteome</keyword>
<dbReference type="Pfam" id="PF00639">
    <property type="entry name" value="Rotamase"/>
    <property type="match status" value="1"/>
</dbReference>
<organism evidence="9 10">
    <name type="scientific">Candidatus Entotheonella gemina</name>
    <dbReference type="NCBI Taxonomy" id="1429439"/>
    <lineage>
        <taxon>Bacteria</taxon>
        <taxon>Pseudomonadati</taxon>
        <taxon>Nitrospinota/Tectimicrobiota group</taxon>
        <taxon>Candidatus Tectimicrobiota</taxon>
        <taxon>Candidatus Entotheonellia</taxon>
        <taxon>Candidatus Entotheonellales</taxon>
        <taxon>Candidatus Entotheonellaceae</taxon>
        <taxon>Candidatus Entotheonella</taxon>
    </lineage>
</organism>
<keyword evidence="5 6" id="KW-0413">Isomerase</keyword>
<dbReference type="Pfam" id="PF13432">
    <property type="entry name" value="TPR_16"/>
    <property type="match status" value="1"/>
</dbReference>
<proteinExistence type="predicted"/>
<keyword evidence="4 6" id="KW-0697">Rotamase</keyword>
<dbReference type="SUPFAM" id="SSF48452">
    <property type="entry name" value="TPR-like"/>
    <property type="match status" value="1"/>
</dbReference>
<keyword evidence="3 7" id="KW-0732">Signal</keyword>
<dbReference type="GO" id="GO:0003755">
    <property type="term" value="F:peptidyl-prolyl cis-trans isomerase activity"/>
    <property type="evidence" value="ECO:0007669"/>
    <property type="project" value="UniProtKB-KW"/>
</dbReference>
<comment type="caution">
    <text evidence="9">The sequence shown here is derived from an EMBL/GenBank/DDBJ whole genome shotgun (WGS) entry which is preliminary data.</text>
</comment>
<dbReference type="SUPFAM" id="SSF54534">
    <property type="entry name" value="FKBP-like"/>
    <property type="match status" value="1"/>
</dbReference>
<protein>
    <recommendedName>
        <fullName evidence="2">peptidylprolyl isomerase</fullName>
        <ecNumber evidence="2">5.2.1.8</ecNumber>
    </recommendedName>
</protein>
<name>W4M6R0_9BACT</name>
<dbReference type="Gene3D" id="3.10.50.40">
    <property type="match status" value="1"/>
</dbReference>
<gene>
    <name evidence="9" type="ORF">ETSY2_19445</name>
</gene>
<dbReference type="InterPro" id="IPR046357">
    <property type="entry name" value="PPIase_dom_sf"/>
</dbReference>
<dbReference type="PANTHER" id="PTHR47245:SF1">
    <property type="entry name" value="FOLDASE PROTEIN PRSA"/>
    <property type="match status" value="1"/>
</dbReference>
<evidence type="ECO:0000313" key="9">
    <source>
        <dbReference type="EMBL" id="ETX06044.1"/>
    </source>
</evidence>
<evidence type="ECO:0000256" key="1">
    <source>
        <dbReference type="ARBA" id="ARBA00000971"/>
    </source>
</evidence>
<comment type="catalytic activity">
    <reaction evidence="1">
        <text>[protein]-peptidylproline (omega=180) = [protein]-peptidylproline (omega=0)</text>
        <dbReference type="Rhea" id="RHEA:16237"/>
        <dbReference type="Rhea" id="RHEA-COMP:10747"/>
        <dbReference type="Rhea" id="RHEA-COMP:10748"/>
        <dbReference type="ChEBI" id="CHEBI:83833"/>
        <dbReference type="ChEBI" id="CHEBI:83834"/>
        <dbReference type="EC" id="5.2.1.8"/>
    </reaction>
</comment>
<dbReference type="HOGENOM" id="CLU_902205_0_0_7"/>
<dbReference type="SMART" id="SM00028">
    <property type="entry name" value="TPR"/>
    <property type="match status" value="3"/>
</dbReference>
<evidence type="ECO:0000256" key="7">
    <source>
        <dbReference type="SAM" id="SignalP"/>
    </source>
</evidence>
<evidence type="ECO:0000256" key="3">
    <source>
        <dbReference type="ARBA" id="ARBA00022729"/>
    </source>
</evidence>
<evidence type="ECO:0000256" key="2">
    <source>
        <dbReference type="ARBA" id="ARBA00013194"/>
    </source>
</evidence>